<gene>
    <name evidence="2" type="ORF">DPM19_14870</name>
</gene>
<name>A0A365H5E9_9ACTN</name>
<dbReference type="RefSeq" id="WP_111867766.1">
    <property type="nucleotide sequence ID" value="NZ_QLYX01000006.1"/>
</dbReference>
<keyword evidence="3" id="KW-1185">Reference proteome</keyword>
<evidence type="ECO:0000313" key="2">
    <source>
        <dbReference type="EMBL" id="RAY14258.1"/>
    </source>
</evidence>
<evidence type="ECO:0000313" key="3">
    <source>
        <dbReference type="Proteomes" id="UP000251891"/>
    </source>
</evidence>
<comment type="caution">
    <text evidence="2">The sequence shown here is derived from an EMBL/GenBank/DDBJ whole genome shotgun (WGS) entry which is preliminary data.</text>
</comment>
<feature type="region of interest" description="Disordered" evidence="1">
    <location>
        <begin position="37"/>
        <end position="72"/>
    </location>
</feature>
<sequence length="72" mass="8213">MLFTLLFLIALAVLGPLFGADTRDSLDWAPHAFWHRRRDARRRRSPARTSRPGETTPARTSRPAVLRSEPCN</sequence>
<organism evidence="2 3">
    <name type="scientific">Actinomadura craniellae</name>
    <dbReference type="NCBI Taxonomy" id="2231787"/>
    <lineage>
        <taxon>Bacteria</taxon>
        <taxon>Bacillati</taxon>
        <taxon>Actinomycetota</taxon>
        <taxon>Actinomycetes</taxon>
        <taxon>Streptosporangiales</taxon>
        <taxon>Thermomonosporaceae</taxon>
        <taxon>Actinomadura</taxon>
    </lineage>
</organism>
<reference evidence="2 3" key="1">
    <citation type="submission" date="2018-06" db="EMBL/GenBank/DDBJ databases">
        <title>Actinomadura craniellae sp. nov. isolated from marine sponge Craniella sp.</title>
        <authorList>
            <person name="Li L."/>
            <person name="Xu Q.H."/>
            <person name="Lin H.W."/>
            <person name="Lu Y.H."/>
        </authorList>
    </citation>
    <scope>NUCLEOTIDE SEQUENCE [LARGE SCALE GENOMIC DNA]</scope>
    <source>
        <strain evidence="2 3">LHW63021</strain>
    </source>
</reference>
<dbReference type="AlphaFoldDB" id="A0A365H5E9"/>
<dbReference type="EMBL" id="QLYX01000006">
    <property type="protein sequence ID" value="RAY14258.1"/>
    <property type="molecule type" value="Genomic_DNA"/>
</dbReference>
<evidence type="ECO:0000256" key="1">
    <source>
        <dbReference type="SAM" id="MobiDB-lite"/>
    </source>
</evidence>
<dbReference type="Proteomes" id="UP000251891">
    <property type="component" value="Unassembled WGS sequence"/>
</dbReference>
<feature type="compositionally biased region" description="Basic residues" evidence="1">
    <location>
        <begin position="37"/>
        <end position="46"/>
    </location>
</feature>
<proteinExistence type="predicted"/>
<protein>
    <submittedName>
        <fullName evidence="2">Uncharacterized protein</fullName>
    </submittedName>
</protein>
<accession>A0A365H5E9</accession>